<feature type="compositionally biased region" description="Low complexity" evidence="1">
    <location>
        <begin position="37"/>
        <end position="64"/>
    </location>
</feature>
<dbReference type="Proteomes" id="UP001456524">
    <property type="component" value="Unassembled WGS sequence"/>
</dbReference>
<reference evidence="2 3" key="1">
    <citation type="journal article" date="2022" name="G3 (Bethesda)">
        <title>Enemy or ally: a genomic approach to elucidate the lifestyle of Phyllosticta citrichinaensis.</title>
        <authorList>
            <person name="Buijs V.A."/>
            <person name="Groenewald J.Z."/>
            <person name="Haridas S."/>
            <person name="LaButti K.M."/>
            <person name="Lipzen A."/>
            <person name="Martin F.M."/>
            <person name="Barry K."/>
            <person name="Grigoriev I.V."/>
            <person name="Crous P.W."/>
            <person name="Seidl M.F."/>
        </authorList>
    </citation>
    <scope>NUCLEOTIDE SEQUENCE [LARGE SCALE GENOMIC DNA]</scope>
    <source>
        <strain evidence="2 3">CBS 129764</strain>
    </source>
</reference>
<gene>
    <name evidence="2" type="ORF">IWX90DRAFT_411384</name>
</gene>
<dbReference type="Gene3D" id="3.40.50.300">
    <property type="entry name" value="P-loop containing nucleotide triphosphate hydrolases"/>
    <property type="match status" value="1"/>
</dbReference>
<sequence length="256" mass="27064">MAEADDVPTVTVLVLGEPRVGKSTFLSRLMQSAHTAPLSSPSLSSSSSTTTLVDPSPSPSPSSNTLHILPPSTQPHAISLRLHNRAYRLLFYDTDAPTPFTALAPDLLILAFDVSRRKTLDALRDRWLPLADVAFNRDERVAVLVLGLGRDRRDGARYRDESEGDEGKGGCREESERDREAGDGDGGTGDGEDDGGGVVTPHEALAVAQAMRCDRYAECSALTGELCGLVVEDVAKMAAAAVGEDGGRTQGGCGVM</sequence>
<organism evidence="2 3">
    <name type="scientific">Phyllosticta citrichinensis</name>
    <dbReference type="NCBI Taxonomy" id="1130410"/>
    <lineage>
        <taxon>Eukaryota</taxon>
        <taxon>Fungi</taxon>
        <taxon>Dikarya</taxon>
        <taxon>Ascomycota</taxon>
        <taxon>Pezizomycotina</taxon>
        <taxon>Dothideomycetes</taxon>
        <taxon>Dothideomycetes incertae sedis</taxon>
        <taxon>Botryosphaeriales</taxon>
        <taxon>Phyllostictaceae</taxon>
        <taxon>Phyllosticta</taxon>
    </lineage>
</organism>
<feature type="region of interest" description="Disordered" evidence="1">
    <location>
        <begin position="155"/>
        <end position="199"/>
    </location>
</feature>
<evidence type="ECO:0000313" key="2">
    <source>
        <dbReference type="EMBL" id="KAK8177992.1"/>
    </source>
</evidence>
<dbReference type="EMBL" id="JBBWUH010000001">
    <property type="protein sequence ID" value="KAK8177992.1"/>
    <property type="molecule type" value="Genomic_DNA"/>
</dbReference>
<feature type="compositionally biased region" description="Basic and acidic residues" evidence="1">
    <location>
        <begin position="155"/>
        <end position="182"/>
    </location>
</feature>
<evidence type="ECO:0000313" key="3">
    <source>
        <dbReference type="Proteomes" id="UP001456524"/>
    </source>
</evidence>
<evidence type="ECO:0000256" key="1">
    <source>
        <dbReference type="SAM" id="MobiDB-lite"/>
    </source>
</evidence>
<accession>A0ABR1Y7W5</accession>
<dbReference type="InterPro" id="IPR027417">
    <property type="entry name" value="P-loop_NTPase"/>
</dbReference>
<comment type="caution">
    <text evidence="2">The sequence shown here is derived from an EMBL/GenBank/DDBJ whole genome shotgun (WGS) entry which is preliminary data.</text>
</comment>
<protein>
    <recommendedName>
        <fullName evidence="4">P-loop containing nucleoside triphosphate hydrolase protein</fullName>
    </recommendedName>
</protein>
<proteinExistence type="predicted"/>
<evidence type="ECO:0008006" key="4">
    <source>
        <dbReference type="Google" id="ProtNLM"/>
    </source>
</evidence>
<keyword evidence="3" id="KW-1185">Reference proteome</keyword>
<feature type="region of interest" description="Disordered" evidence="1">
    <location>
        <begin position="36"/>
        <end position="64"/>
    </location>
</feature>
<dbReference type="SUPFAM" id="SSF52540">
    <property type="entry name" value="P-loop containing nucleoside triphosphate hydrolases"/>
    <property type="match status" value="1"/>
</dbReference>
<name>A0ABR1Y7W5_9PEZI</name>